<keyword evidence="2" id="KW-1185">Reference proteome</keyword>
<evidence type="ECO:0000313" key="2">
    <source>
        <dbReference type="Proteomes" id="UP001621813"/>
    </source>
</evidence>
<dbReference type="Pfam" id="PF20459">
    <property type="entry name" value="DUF6712"/>
    <property type="match status" value="2"/>
</dbReference>
<proteinExistence type="predicted"/>
<dbReference type="RefSeq" id="WP_405322641.1">
    <property type="nucleotide sequence ID" value="NZ_JAZGZR010000018.1"/>
</dbReference>
<protein>
    <submittedName>
        <fullName evidence="1">DUF6712 family protein</fullName>
    </submittedName>
</protein>
<accession>A0ABW8PQI0</accession>
<gene>
    <name evidence="1" type="ORF">V3Q77_08290</name>
</gene>
<dbReference type="InterPro" id="IPR046558">
    <property type="entry name" value="DUF6712"/>
</dbReference>
<name>A0ABW8PQI0_9FLAO</name>
<dbReference type="Proteomes" id="UP001621813">
    <property type="component" value="Unassembled WGS sequence"/>
</dbReference>
<dbReference type="EMBL" id="JAZGZR010000018">
    <property type="protein sequence ID" value="MFK7049886.1"/>
    <property type="molecule type" value="Genomic_DNA"/>
</dbReference>
<reference evidence="1 2" key="1">
    <citation type="submission" date="2024-02" db="EMBL/GenBank/DDBJ databases">
        <title>Comparative Genomic Analysis of Flavobacterium Species Causing Columnaris Disease of Freshwater Fish in Thailand: Insights into Virulence and Resistance Mechanisms.</title>
        <authorList>
            <person name="Nguyen D."/>
            <person name="Chokmangmeepisarn P."/>
            <person name="Khianchaikhan K."/>
            <person name="Morishita M."/>
            <person name="Bunnoy A."/>
            <person name="Rodkhum C."/>
        </authorList>
    </citation>
    <scope>NUCLEOTIDE SEQUENCE [LARGE SCALE GENOMIC DNA]</scope>
    <source>
        <strain evidence="1 2">KCRT2007</strain>
    </source>
</reference>
<evidence type="ECO:0000313" key="1">
    <source>
        <dbReference type="EMBL" id="MFK7049886.1"/>
    </source>
</evidence>
<comment type="caution">
    <text evidence="1">The sequence shown here is derived from an EMBL/GenBank/DDBJ whole genome shotgun (WGS) entry which is preliminary data.</text>
</comment>
<sequence length="319" mass="36003">MILASTADLKKYIAIGESFIFEDFEPYILKAVNKFTKKYVGNLHLALQDIPTGTDADIKQQAREQLRNALANFAWFLYLPLAQLQIDSTGISISVNENKKAAEWWQIKDLRRECLQSGHDAMDELLAILEANPTIFPVYSVNFSSINHELVVSNAVTFSKYYNINNSRLIYLALQHSIRTVEDQFLRPFMSNELLSTIKSPCTGKVNDFKTEIKKAVVAFTVAKIANIGLFILDDKGLRIDFENFMDGNRSNPTSGNTSEQLERLAIELMNNGTNYLSVATEIVKSNPTDFAFFSDPLNERKVQQGRLFTHNTKGVLGL</sequence>
<organism evidence="1 2">
    <name type="scientific">Flavobacterium davisii</name>
    <dbReference type="NCBI Taxonomy" id="2906077"/>
    <lineage>
        <taxon>Bacteria</taxon>
        <taxon>Pseudomonadati</taxon>
        <taxon>Bacteroidota</taxon>
        <taxon>Flavobacteriia</taxon>
        <taxon>Flavobacteriales</taxon>
        <taxon>Flavobacteriaceae</taxon>
        <taxon>Flavobacterium</taxon>
    </lineage>
</organism>